<feature type="binding site" evidence="9">
    <location>
        <position position="238"/>
    </location>
    <ligand>
        <name>substrate</name>
    </ligand>
</feature>
<dbReference type="GO" id="GO:0046421">
    <property type="term" value="F:methylisocitrate lyase activity"/>
    <property type="evidence" value="ECO:0007669"/>
    <property type="project" value="UniProtKB-UniRule"/>
</dbReference>
<name>S0EVQ0_CHTCT</name>
<keyword evidence="5 9" id="KW-0456">Lyase</keyword>
<evidence type="ECO:0000256" key="2">
    <source>
        <dbReference type="ARBA" id="ARBA00009282"/>
    </source>
</evidence>
<evidence type="ECO:0000313" key="11">
    <source>
        <dbReference type="EMBL" id="CCW35512.1"/>
    </source>
</evidence>
<keyword evidence="12" id="KW-1185">Reference proteome</keyword>
<dbReference type="GO" id="GO:0019629">
    <property type="term" value="P:propionate catabolic process, 2-methylcitrate cycle"/>
    <property type="evidence" value="ECO:0007669"/>
    <property type="project" value="UniProtKB-UniRule"/>
</dbReference>
<evidence type="ECO:0000256" key="1">
    <source>
        <dbReference type="ARBA" id="ARBA00001946"/>
    </source>
</evidence>
<dbReference type="HOGENOM" id="CLU_027389_3_2_0"/>
<comment type="similarity">
    <text evidence="2 9 10">Belongs to the isocitrate lyase/PEP mutase superfamily. Methylisocitrate lyase family.</text>
</comment>
<evidence type="ECO:0000256" key="7">
    <source>
        <dbReference type="ARBA" id="ARBA00058526"/>
    </source>
</evidence>
<gene>
    <name evidence="9" type="primary">prpB</name>
    <name evidence="11" type="ORF">CCALI_01699</name>
</gene>
<dbReference type="Pfam" id="PF13714">
    <property type="entry name" value="PEP_mutase"/>
    <property type="match status" value="1"/>
</dbReference>
<dbReference type="PROSITE" id="PS00161">
    <property type="entry name" value="ISOCITRATE_LYASE"/>
    <property type="match status" value="1"/>
</dbReference>
<keyword evidence="4 9" id="KW-0460">Magnesium</keyword>
<dbReference type="PATRIC" id="fig|1303518.3.peg.1753"/>
<feature type="binding site" evidence="9">
    <location>
        <begin position="207"/>
        <end position="209"/>
    </location>
    <ligand>
        <name>substrate</name>
    </ligand>
</feature>
<feature type="binding site" evidence="9">
    <location>
        <begin position="120"/>
        <end position="121"/>
    </location>
    <ligand>
        <name>substrate</name>
    </ligand>
</feature>
<dbReference type="Gene3D" id="3.20.20.60">
    <property type="entry name" value="Phosphoenolpyruvate-binding domains"/>
    <property type="match status" value="1"/>
</dbReference>
<dbReference type="EC" id="4.1.3.30" evidence="9"/>
<dbReference type="PANTHER" id="PTHR42905">
    <property type="entry name" value="PHOSPHOENOLPYRUVATE CARBOXYLASE"/>
    <property type="match status" value="1"/>
</dbReference>
<evidence type="ECO:0000313" key="12">
    <source>
        <dbReference type="Proteomes" id="UP000014227"/>
    </source>
</evidence>
<comment type="function">
    <text evidence="9">Involved in the catabolism of short chain fatty acids (SCFA) via the 2-methylcitrate cycle (propionate degradation route). Catalyzes the thermodynamically favored C-C bond cleavage of (2R,3S)-2-methylisocitrate to yield pyruvate and succinate via an alpha-carboxy-carbanion intermediate.</text>
</comment>
<feature type="binding site" evidence="9">
    <location>
        <position position="267"/>
    </location>
    <ligand>
        <name>substrate</name>
    </ligand>
</feature>
<comment type="cofactor">
    <cofactor evidence="1 9">
        <name>Mg(2+)</name>
        <dbReference type="ChEBI" id="CHEBI:18420"/>
    </cofactor>
</comment>
<dbReference type="UniPathway" id="UPA00946"/>
<dbReference type="PANTHER" id="PTHR42905:SF5">
    <property type="entry name" value="CARBOXYVINYL-CARBOXYPHOSPHONATE PHOSPHORYLMUTASE, CHLOROPLASTIC"/>
    <property type="match status" value="1"/>
</dbReference>
<evidence type="ECO:0000256" key="6">
    <source>
        <dbReference type="ARBA" id="ARBA00051150"/>
    </source>
</evidence>
<comment type="function">
    <text evidence="7">Involved in the methylcitric acid cycle. Catalyzes the cleavage of 2-methylisocitrate to yield pyruvate and succinate.</text>
</comment>
<dbReference type="InterPro" id="IPR039556">
    <property type="entry name" value="ICL/PEPM"/>
</dbReference>
<dbReference type="GO" id="GO:0000287">
    <property type="term" value="F:magnesium ion binding"/>
    <property type="evidence" value="ECO:0007669"/>
    <property type="project" value="UniProtKB-UniRule"/>
</dbReference>
<feature type="binding site" evidence="9">
    <location>
        <position position="85"/>
    </location>
    <ligand>
        <name>Mg(2+)</name>
        <dbReference type="ChEBI" id="CHEBI:18420"/>
    </ligand>
</feature>
<dbReference type="InterPro" id="IPR040442">
    <property type="entry name" value="Pyrv_kinase-like_dom_sf"/>
</dbReference>
<comment type="catalytic activity">
    <reaction evidence="9 10">
        <text>(2S,3R)-3-hydroxybutane-1,2,3-tricarboxylate = pyruvate + succinate</text>
        <dbReference type="Rhea" id="RHEA:16809"/>
        <dbReference type="ChEBI" id="CHEBI:15361"/>
        <dbReference type="ChEBI" id="CHEBI:30031"/>
        <dbReference type="ChEBI" id="CHEBI:57429"/>
        <dbReference type="EC" id="4.1.3.30"/>
    </reaction>
</comment>
<feature type="binding site" evidence="9">
    <location>
        <begin position="43"/>
        <end position="45"/>
    </location>
    <ligand>
        <name>substrate</name>
    </ligand>
</feature>
<dbReference type="SUPFAM" id="SSF51621">
    <property type="entry name" value="Phosphoenolpyruvate/pyruvate domain"/>
    <property type="match status" value="1"/>
</dbReference>
<evidence type="ECO:0000256" key="5">
    <source>
        <dbReference type="ARBA" id="ARBA00023239"/>
    </source>
</evidence>
<dbReference type="OrthoDB" id="9771433at2"/>
<comment type="subunit">
    <text evidence="9">Homotetramer; dimer of dimers.</text>
</comment>
<dbReference type="FunFam" id="3.20.20.60:FF:000009">
    <property type="entry name" value="2-methylisocitrate lyase"/>
    <property type="match status" value="1"/>
</dbReference>
<evidence type="ECO:0000256" key="4">
    <source>
        <dbReference type="ARBA" id="ARBA00022842"/>
    </source>
</evidence>
<dbReference type="GO" id="GO:0016740">
    <property type="term" value="F:transferase activity"/>
    <property type="evidence" value="ECO:0007669"/>
    <property type="project" value="UniProtKB-KW"/>
</dbReference>
<keyword evidence="11" id="KW-0808">Transferase</keyword>
<dbReference type="RefSeq" id="WP_016483043.1">
    <property type="nucleotide sequence ID" value="NC_021487.1"/>
</dbReference>
<feature type="binding site" evidence="9">
    <location>
        <position position="155"/>
    </location>
    <ligand>
        <name>substrate</name>
    </ligand>
</feature>
<feature type="binding site" evidence="9">
    <location>
        <position position="185"/>
    </location>
    <ligand>
        <name>substrate</name>
    </ligand>
</feature>
<dbReference type="eggNOG" id="COG2513">
    <property type="taxonomic scope" value="Bacteria"/>
</dbReference>
<dbReference type="AlphaFoldDB" id="S0EVQ0"/>
<dbReference type="STRING" id="454171.CP488_02393"/>
<evidence type="ECO:0000256" key="3">
    <source>
        <dbReference type="ARBA" id="ARBA00022723"/>
    </source>
</evidence>
<reference evidence="12" key="1">
    <citation type="submission" date="2013-03" db="EMBL/GenBank/DDBJ databases">
        <title>Genome sequence of Chthonomonas calidirosea, the first sequenced genome from the Armatimonadetes phylum (formally candidate division OP10).</title>
        <authorList>
            <person name="Lee K.C.Y."/>
            <person name="Morgan X.C."/>
            <person name="Dunfield P.F."/>
            <person name="Tamas I."/>
            <person name="Houghton K.M."/>
            <person name="Vyssotski M."/>
            <person name="Ryan J.L.J."/>
            <person name="Lagutin K."/>
            <person name="McDonald I.R."/>
            <person name="Stott M.B."/>
        </authorList>
    </citation>
    <scope>NUCLEOTIDE SEQUENCE [LARGE SCALE GENOMIC DNA]</scope>
    <source>
        <strain evidence="12">DSM 23976 / ICMP 18418 / T49</strain>
    </source>
</reference>
<dbReference type="InterPro" id="IPR018523">
    <property type="entry name" value="Isocitrate_lyase_ph_CS"/>
</dbReference>
<accession>S0EVQ0</accession>
<comment type="pathway">
    <text evidence="9 10">Organic acid metabolism; propanoate degradation.</text>
</comment>
<dbReference type="KEGG" id="ccz:CCALI_01699"/>
<dbReference type="EMBL" id="HF951689">
    <property type="protein sequence ID" value="CCW35512.1"/>
    <property type="molecule type" value="Genomic_DNA"/>
</dbReference>
<dbReference type="CDD" id="cd00377">
    <property type="entry name" value="ICL_PEPM"/>
    <property type="match status" value="1"/>
</dbReference>
<feature type="binding site" evidence="9">
    <location>
        <position position="83"/>
    </location>
    <ligand>
        <name>Mg(2+)</name>
        <dbReference type="ChEBI" id="CHEBI:18420"/>
    </ligand>
</feature>
<dbReference type="NCBIfam" id="TIGR02317">
    <property type="entry name" value="prpB"/>
    <property type="match status" value="1"/>
</dbReference>
<dbReference type="HAMAP" id="MF_01939">
    <property type="entry name" value="PrpB"/>
    <property type="match status" value="1"/>
</dbReference>
<dbReference type="Proteomes" id="UP000014227">
    <property type="component" value="Chromosome I"/>
</dbReference>
<evidence type="ECO:0000256" key="8">
    <source>
        <dbReference type="ARBA" id="ARBA00073849"/>
    </source>
</evidence>
<sequence length="291" mass="32045">MTLSPGALLRARLQKGLLVLPGVFNAITALLAEQVGFEALYLSGAGVTNSLLGMPDIALITLTEMAQQARYVARAVKLPVIADADTGYGEVLNVARTVEEFEQAGLAGLHLEDQVAPKRCGHLDGKQVIPAEEMVKKIRAAVRARSDPSFFLIARTDARSVNGLEDAIARAKRYLDAGADAIFPESLQSRAEFETFAKAISAPLLANMTEFGKTPYLRAQEFAEMGYIMVIFPMTAFRVMMHAAREALRTLKETGTQQSLLDRMQTRKELYELLRYADYERLDREIAEGDS</sequence>
<proteinExistence type="inferred from homology"/>
<evidence type="ECO:0000256" key="9">
    <source>
        <dbReference type="HAMAP-Rule" id="MF_01939"/>
    </source>
</evidence>
<protein>
    <recommendedName>
        <fullName evidence="8 9">2-methylisocitrate lyase</fullName>
        <shortName evidence="9">2-MIC</shortName>
        <shortName evidence="9">MICL</shortName>
        <ecNumber evidence="9">4.1.3.30</ecNumber>
    </recommendedName>
    <alternativeName>
        <fullName evidence="9">(2R,3S)-2-methylisocitrate lyase</fullName>
    </alternativeName>
</protein>
<organism evidence="11 12">
    <name type="scientific">Chthonomonas calidirosea (strain DSM 23976 / ICMP 18418 / T49)</name>
    <dbReference type="NCBI Taxonomy" id="1303518"/>
    <lineage>
        <taxon>Bacteria</taxon>
        <taxon>Bacillati</taxon>
        <taxon>Armatimonadota</taxon>
        <taxon>Chthonomonadia</taxon>
        <taxon>Chthonomonadales</taxon>
        <taxon>Chthonomonadaceae</taxon>
        <taxon>Chthonomonas</taxon>
    </lineage>
</organism>
<dbReference type="InterPro" id="IPR015813">
    <property type="entry name" value="Pyrv/PenolPyrv_kinase-like_dom"/>
</dbReference>
<keyword evidence="3 9" id="KW-0479">Metal-binding</keyword>
<comment type="catalytic activity">
    <reaction evidence="6">
        <text>3-hydroxybutane-1,2,3-tricarboxylate = pyruvate + succinate</text>
        <dbReference type="Rhea" id="RHEA:57504"/>
        <dbReference type="ChEBI" id="CHEBI:15361"/>
        <dbReference type="ChEBI" id="CHEBI:30031"/>
        <dbReference type="ChEBI" id="CHEBI:141790"/>
    </reaction>
</comment>
<dbReference type="InParanoid" id="S0EVQ0"/>
<evidence type="ECO:0000256" key="10">
    <source>
        <dbReference type="RuleBase" id="RU361121"/>
    </source>
</evidence>
<dbReference type="InterPro" id="IPR012695">
    <property type="entry name" value="PrpB"/>
</dbReference>
<dbReference type="FunCoup" id="S0EVQ0">
    <property type="interactions" value="248"/>
</dbReference>
<comment type="function">
    <text evidence="10">Catalyzes the thermodynamically favored C-C bond cleavage of (2R,3S)-2-methylisocitrate to yield pyruvate and succinate.</text>
</comment>